<keyword evidence="2" id="KW-1185">Reference proteome</keyword>
<reference evidence="2" key="1">
    <citation type="journal article" date="2016" name="Nat. Commun.">
        <title>The Gonium pectorale genome demonstrates co-option of cell cycle regulation during the evolution of multicellularity.</title>
        <authorList>
            <person name="Hanschen E.R."/>
            <person name="Marriage T.N."/>
            <person name="Ferris P.J."/>
            <person name="Hamaji T."/>
            <person name="Toyoda A."/>
            <person name="Fujiyama A."/>
            <person name="Neme R."/>
            <person name="Noguchi H."/>
            <person name="Minakuchi Y."/>
            <person name="Suzuki M."/>
            <person name="Kawai-Toyooka H."/>
            <person name="Smith D.R."/>
            <person name="Sparks H."/>
            <person name="Anderson J."/>
            <person name="Bakaric R."/>
            <person name="Luria V."/>
            <person name="Karger A."/>
            <person name="Kirschner M.W."/>
            <person name="Durand P.M."/>
            <person name="Michod R.E."/>
            <person name="Nozaki H."/>
            <person name="Olson B.J."/>
        </authorList>
    </citation>
    <scope>NUCLEOTIDE SEQUENCE [LARGE SCALE GENOMIC DNA]</scope>
    <source>
        <strain evidence="2">NIES-2863</strain>
    </source>
</reference>
<proteinExistence type="predicted"/>
<organism evidence="1 2">
    <name type="scientific">Gonium pectorale</name>
    <name type="common">Green alga</name>
    <dbReference type="NCBI Taxonomy" id="33097"/>
    <lineage>
        <taxon>Eukaryota</taxon>
        <taxon>Viridiplantae</taxon>
        <taxon>Chlorophyta</taxon>
        <taxon>core chlorophytes</taxon>
        <taxon>Chlorophyceae</taxon>
        <taxon>CS clade</taxon>
        <taxon>Chlamydomonadales</taxon>
        <taxon>Volvocaceae</taxon>
        <taxon>Gonium</taxon>
    </lineage>
</organism>
<evidence type="ECO:0000313" key="1">
    <source>
        <dbReference type="EMBL" id="KXZ47580.1"/>
    </source>
</evidence>
<name>A0A150GE02_GONPE</name>
<sequence>MASLASVKLSGPVRHSSSKSNRVVARNVRCAFLHKAWTYWTSRTAETLPGATDDVEWPSQAHAHHHKPAQPPSLPFCFSVVGAPFFIALAVTLVYKDIDAPVLEAKAQTVPPEAAALAAPATNVQGQVQLRF</sequence>
<gene>
    <name evidence="1" type="ORF">GPECTOR_34g739</name>
</gene>
<comment type="caution">
    <text evidence="1">The sequence shown here is derived from an EMBL/GenBank/DDBJ whole genome shotgun (WGS) entry which is preliminary data.</text>
</comment>
<protein>
    <submittedName>
        <fullName evidence="1">Uncharacterized protein</fullName>
    </submittedName>
</protein>
<dbReference type="EMBL" id="LSYV01000035">
    <property type="protein sequence ID" value="KXZ47580.1"/>
    <property type="molecule type" value="Genomic_DNA"/>
</dbReference>
<accession>A0A150GE02</accession>
<dbReference type="Proteomes" id="UP000075714">
    <property type="component" value="Unassembled WGS sequence"/>
</dbReference>
<evidence type="ECO:0000313" key="2">
    <source>
        <dbReference type="Proteomes" id="UP000075714"/>
    </source>
</evidence>
<dbReference type="AlphaFoldDB" id="A0A150GE02"/>